<dbReference type="NCBIfam" id="TIGR00719">
    <property type="entry name" value="sda_beta"/>
    <property type="match status" value="1"/>
</dbReference>
<evidence type="ECO:0000256" key="6">
    <source>
        <dbReference type="ARBA" id="ARBA00022723"/>
    </source>
</evidence>
<evidence type="ECO:0000256" key="4">
    <source>
        <dbReference type="ARBA" id="ARBA00022432"/>
    </source>
</evidence>
<evidence type="ECO:0000256" key="1">
    <source>
        <dbReference type="ARBA" id="ARBA00001966"/>
    </source>
</evidence>
<keyword evidence="8 11" id="KW-0411">Iron-sulfur</keyword>
<keyword evidence="4 11" id="KW-0312">Gluconeogenesis</keyword>
<evidence type="ECO:0000256" key="3">
    <source>
        <dbReference type="ARBA" id="ARBA00008636"/>
    </source>
</evidence>
<evidence type="ECO:0000256" key="8">
    <source>
        <dbReference type="ARBA" id="ARBA00023014"/>
    </source>
</evidence>
<dbReference type="EMBL" id="CACRSL010000003">
    <property type="protein sequence ID" value="VYT00869.1"/>
    <property type="molecule type" value="Genomic_DNA"/>
</dbReference>
<dbReference type="GO" id="GO:0003941">
    <property type="term" value="F:L-serine ammonia-lyase activity"/>
    <property type="evidence" value="ECO:0007669"/>
    <property type="project" value="UniProtKB-UniRule"/>
</dbReference>
<accession>A0A6N2T7V4</accession>
<evidence type="ECO:0000256" key="12">
    <source>
        <dbReference type="RuleBase" id="RU366059"/>
    </source>
</evidence>
<dbReference type="PANTHER" id="PTHR30182">
    <property type="entry name" value="L-SERINE DEHYDRATASE"/>
    <property type="match status" value="1"/>
</dbReference>
<gene>
    <name evidence="14" type="primary">sdhB</name>
    <name evidence="14" type="ORF">AULFYP135_01271</name>
</gene>
<dbReference type="InterPro" id="IPR045865">
    <property type="entry name" value="ACT-like_dom_sf"/>
</dbReference>
<name>A0A6N2T7V4_9FIRM</name>
<dbReference type="Gene3D" id="3.30.1330.90">
    <property type="entry name" value="D-3-phosphoglycerate dehydrogenase, domain 3"/>
    <property type="match status" value="1"/>
</dbReference>
<dbReference type="GO" id="GO:0046872">
    <property type="term" value="F:metal ion binding"/>
    <property type="evidence" value="ECO:0007669"/>
    <property type="project" value="UniProtKB-UniRule"/>
</dbReference>
<dbReference type="PROSITE" id="PS51671">
    <property type="entry name" value="ACT"/>
    <property type="match status" value="1"/>
</dbReference>
<evidence type="ECO:0000256" key="7">
    <source>
        <dbReference type="ARBA" id="ARBA00023004"/>
    </source>
</evidence>
<evidence type="ECO:0000256" key="5">
    <source>
        <dbReference type="ARBA" id="ARBA00022485"/>
    </source>
</evidence>
<dbReference type="Pfam" id="PF01842">
    <property type="entry name" value="ACT"/>
    <property type="match status" value="1"/>
</dbReference>
<evidence type="ECO:0000256" key="9">
    <source>
        <dbReference type="ARBA" id="ARBA00023239"/>
    </source>
</evidence>
<dbReference type="GO" id="GO:0006094">
    <property type="term" value="P:gluconeogenesis"/>
    <property type="evidence" value="ECO:0007669"/>
    <property type="project" value="UniProtKB-UniRule"/>
</dbReference>
<dbReference type="InterPro" id="IPR029009">
    <property type="entry name" value="ASB_dom_sf"/>
</dbReference>
<dbReference type="AlphaFoldDB" id="A0A6N2T7V4"/>
<dbReference type="Pfam" id="PF03315">
    <property type="entry name" value="SDH_beta"/>
    <property type="match status" value="1"/>
</dbReference>
<dbReference type="Gene3D" id="3.30.70.260">
    <property type="match status" value="1"/>
</dbReference>
<keyword evidence="7 11" id="KW-0408">Iron</keyword>
<keyword evidence="9 11" id="KW-0456">Lyase</keyword>
<dbReference type="InterPro" id="IPR051318">
    <property type="entry name" value="Fe-S_L-Ser"/>
</dbReference>
<comment type="similarity">
    <text evidence="3 11 12">Belongs to the iron-sulfur dependent L-serine dehydratase family.</text>
</comment>
<evidence type="ECO:0000256" key="11">
    <source>
        <dbReference type="PIRNR" id="PIRNR036692"/>
    </source>
</evidence>
<dbReference type="InterPro" id="IPR005131">
    <property type="entry name" value="Ser_deHydtase_bsu"/>
</dbReference>
<dbReference type="CDD" id="cd04879">
    <property type="entry name" value="ACT_3PGDH-like"/>
    <property type="match status" value="1"/>
</dbReference>
<organism evidence="14">
    <name type="scientific">uncultured Anaerotruncus sp</name>
    <dbReference type="NCBI Taxonomy" id="905011"/>
    <lineage>
        <taxon>Bacteria</taxon>
        <taxon>Bacillati</taxon>
        <taxon>Bacillota</taxon>
        <taxon>Clostridia</taxon>
        <taxon>Eubacteriales</taxon>
        <taxon>Oscillospiraceae</taxon>
        <taxon>Anaerotruncus</taxon>
        <taxon>environmental samples</taxon>
    </lineage>
</organism>
<reference evidence="14" key="1">
    <citation type="submission" date="2019-11" db="EMBL/GenBank/DDBJ databases">
        <authorList>
            <person name="Feng L."/>
        </authorList>
    </citation>
    <scope>NUCLEOTIDE SEQUENCE</scope>
    <source>
        <strain evidence="14">AundefinedLFYP135</strain>
    </source>
</reference>
<comment type="pathway">
    <text evidence="2 11">Carbohydrate biosynthesis; gluconeogenesis.</text>
</comment>
<sequence>MEYSIFSILGPVMIGPSSSHTAGAARLARVARSIVGKPYNKVEFYLHGSFAQTYKGHGTDRALVAGALGFNESDDRLCTSFAIADEMGLAYSFQPVELEGAHENTVMMKFYQDDKLLSTITGSSIGGGNIIITNIDGFDIQFSGKFTTIILKHRDQKGIVGEVGTTLLADRINIANMSLNRTGKGLEATTIIETDEPVSDHTIELLKQIEGVLDIMVINI</sequence>
<dbReference type="InterPro" id="IPR002912">
    <property type="entry name" value="ACT_dom"/>
</dbReference>
<feature type="domain" description="ACT" evidence="13">
    <location>
        <begin position="148"/>
        <end position="220"/>
    </location>
</feature>
<dbReference type="UniPathway" id="UPA00138"/>
<dbReference type="PANTHER" id="PTHR30182:SF12">
    <property type="entry name" value="L-SERINE DEHYDRATASE, BETA CHAIN-RELATED"/>
    <property type="match status" value="1"/>
</dbReference>
<proteinExistence type="inferred from homology"/>
<dbReference type="SUPFAM" id="SSF143548">
    <property type="entry name" value="Serine metabolism enzymes domain"/>
    <property type="match status" value="1"/>
</dbReference>
<evidence type="ECO:0000256" key="2">
    <source>
        <dbReference type="ARBA" id="ARBA00004742"/>
    </source>
</evidence>
<keyword evidence="6 11" id="KW-0479">Metal-binding</keyword>
<evidence type="ECO:0000256" key="10">
    <source>
        <dbReference type="ARBA" id="ARBA00049406"/>
    </source>
</evidence>
<dbReference type="SUPFAM" id="SSF55021">
    <property type="entry name" value="ACT-like"/>
    <property type="match status" value="1"/>
</dbReference>
<keyword evidence="5 11" id="KW-0004">4Fe-4S</keyword>
<evidence type="ECO:0000313" key="14">
    <source>
        <dbReference type="EMBL" id="VYT00869.1"/>
    </source>
</evidence>
<comment type="cofactor">
    <cofactor evidence="1 12">
        <name>[4Fe-4S] cluster</name>
        <dbReference type="ChEBI" id="CHEBI:49883"/>
    </cofactor>
</comment>
<dbReference type="GO" id="GO:0051539">
    <property type="term" value="F:4 iron, 4 sulfur cluster binding"/>
    <property type="evidence" value="ECO:0007669"/>
    <property type="project" value="UniProtKB-UniRule"/>
</dbReference>
<evidence type="ECO:0000259" key="13">
    <source>
        <dbReference type="PROSITE" id="PS51671"/>
    </source>
</evidence>
<dbReference type="InterPro" id="IPR004643">
    <property type="entry name" value="Fe-S_L-Ser_bsu"/>
</dbReference>
<dbReference type="PIRSF" id="PIRSF036692">
    <property type="entry name" value="SDH_B"/>
    <property type="match status" value="1"/>
</dbReference>
<protein>
    <recommendedName>
        <fullName evidence="11">L-serine deaminase</fullName>
    </recommendedName>
</protein>
<comment type="catalytic activity">
    <reaction evidence="10 11 12">
        <text>L-serine = pyruvate + NH4(+)</text>
        <dbReference type="Rhea" id="RHEA:19169"/>
        <dbReference type="ChEBI" id="CHEBI:15361"/>
        <dbReference type="ChEBI" id="CHEBI:28938"/>
        <dbReference type="ChEBI" id="CHEBI:33384"/>
        <dbReference type="EC" id="4.3.1.17"/>
    </reaction>
</comment>